<evidence type="ECO:0000259" key="1">
    <source>
        <dbReference type="Pfam" id="PF01425"/>
    </source>
</evidence>
<dbReference type="InterPro" id="IPR036928">
    <property type="entry name" value="AS_sf"/>
</dbReference>
<keyword evidence="3" id="KW-1185">Reference proteome</keyword>
<dbReference type="InterPro" id="IPR000120">
    <property type="entry name" value="Amidase"/>
</dbReference>
<dbReference type="Pfam" id="PF01425">
    <property type="entry name" value="Amidase"/>
    <property type="match status" value="1"/>
</dbReference>
<gene>
    <name evidence="2" type="ORF">VF724_00225</name>
</gene>
<dbReference type="Gene3D" id="3.90.1300.10">
    <property type="entry name" value="Amidase signature (AS) domain"/>
    <property type="match status" value="1"/>
</dbReference>
<reference evidence="2" key="1">
    <citation type="submission" date="2023-12" db="EMBL/GenBank/DDBJ databases">
        <title>Fervidustalea candida gen. nov., sp. nov., a novel member of the family Paenibacillaceae isolated from a geothermal area.</title>
        <authorList>
            <person name="Li W.-J."/>
            <person name="Jiao J.-Y."/>
            <person name="Chen Y."/>
        </authorList>
    </citation>
    <scope>NUCLEOTIDE SEQUENCE</scope>
    <source>
        <strain evidence="2">SYSU GA230002</strain>
    </source>
</reference>
<evidence type="ECO:0000313" key="3">
    <source>
        <dbReference type="Proteomes" id="UP001310386"/>
    </source>
</evidence>
<feature type="domain" description="Amidase" evidence="1">
    <location>
        <begin position="27"/>
        <end position="435"/>
    </location>
</feature>
<dbReference type="EMBL" id="JAYJLD010000001">
    <property type="protein sequence ID" value="MEB3100093.1"/>
    <property type="molecule type" value="Genomic_DNA"/>
</dbReference>
<sequence length="456" mass="48708">MTRPHLYDLTISEASRLIHSKELSPVELTQACLNRIDQVDERVQAWVTVVRETALRDAEAAEHSILHGESSSPLHGIPFGAKDLYYTAGIRTAGGSRIDADFIPTEDAAVITRLKSAGAILLGKTTTTEYAFFGGVPPTRNPWNLNHTPGGSSSGSAAALAASMAIFTLGTQTAGSLSRPASYNGLTGLKPTYGRISKAGIMAGSWSLDHAAAFTRTVEDAAMVLNVLAGPDRNDPATLDAPVPDYTRALEQDIGGKAIGIPDSFFFDDIDAETARAVDAALEVLKSLGARIVSVSLPPSFAQANIAHRVVMNCEAAAYHRDSYRNNADMYNPSLREMIELGLLTPAADYLQAQRIRTVFREELSALLRQIDILAAPSAPTPAPEGIAHTGSPVFNIPFTNAGVPTISIPVGFSQNTGLPVGLQMAARPLNEEVLISFGHAYQKVTDWHKTRPVLT</sequence>
<dbReference type="SUPFAM" id="SSF75304">
    <property type="entry name" value="Amidase signature (AS) enzymes"/>
    <property type="match status" value="1"/>
</dbReference>
<dbReference type="InterPro" id="IPR023631">
    <property type="entry name" value="Amidase_dom"/>
</dbReference>
<protein>
    <submittedName>
        <fullName evidence="2">Amidase</fullName>
    </submittedName>
</protein>
<dbReference type="Proteomes" id="UP001310386">
    <property type="component" value="Unassembled WGS sequence"/>
</dbReference>
<accession>A0ABU5ZC47</accession>
<evidence type="ECO:0000313" key="2">
    <source>
        <dbReference type="EMBL" id="MEB3100093.1"/>
    </source>
</evidence>
<dbReference type="RefSeq" id="WP_371752208.1">
    <property type="nucleotide sequence ID" value="NZ_JAYJLD010000001.1"/>
</dbReference>
<organism evidence="2 3">
    <name type="scientific">Ferviditalea candida</name>
    <dbReference type="NCBI Taxonomy" id="3108399"/>
    <lineage>
        <taxon>Bacteria</taxon>
        <taxon>Bacillati</taxon>
        <taxon>Bacillota</taxon>
        <taxon>Bacilli</taxon>
        <taxon>Bacillales</taxon>
        <taxon>Paenibacillaceae</taxon>
        <taxon>Ferviditalea</taxon>
    </lineage>
</organism>
<comment type="caution">
    <text evidence="2">The sequence shown here is derived from an EMBL/GenBank/DDBJ whole genome shotgun (WGS) entry which is preliminary data.</text>
</comment>
<name>A0ABU5ZC47_9BACL</name>
<proteinExistence type="predicted"/>
<dbReference type="PANTHER" id="PTHR11895">
    <property type="entry name" value="TRANSAMIDASE"/>
    <property type="match status" value="1"/>
</dbReference>
<dbReference type="PANTHER" id="PTHR11895:SF176">
    <property type="entry name" value="AMIDASE AMID-RELATED"/>
    <property type="match status" value="1"/>
</dbReference>